<proteinExistence type="predicted"/>
<sequence>MSQLSYMEKLLEDVWLTQKMMGALYDVETNTVNYHLKKIFSDSELEENAVIRNFRITAKDGKNYNLSAELKITVTNIDKLHTDIDAIVAEIEGGKV</sequence>
<gene>
    <name evidence="1" type="ORF">MNBD_GAMMA04-1307</name>
</gene>
<dbReference type="PANTHER" id="PTHR35810">
    <property type="entry name" value="CYTOPLASMIC PROTEIN-RELATED"/>
    <property type="match status" value="1"/>
</dbReference>
<evidence type="ECO:0000313" key="1">
    <source>
        <dbReference type="EMBL" id="VAW46512.1"/>
    </source>
</evidence>
<protein>
    <submittedName>
        <fullName evidence="1">DNA-binding protein in cluster with Type I restriction-modification system</fullName>
    </submittedName>
</protein>
<organism evidence="1">
    <name type="scientific">hydrothermal vent metagenome</name>
    <dbReference type="NCBI Taxonomy" id="652676"/>
    <lineage>
        <taxon>unclassified sequences</taxon>
        <taxon>metagenomes</taxon>
        <taxon>ecological metagenomes</taxon>
    </lineage>
</organism>
<reference evidence="1" key="1">
    <citation type="submission" date="2018-06" db="EMBL/GenBank/DDBJ databases">
        <authorList>
            <person name="Zhirakovskaya E."/>
        </authorList>
    </citation>
    <scope>NUCLEOTIDE SEQUENCE</scope>
</reference>
<dbReference type="AlphaFoldDB" id="A0A3B0W5J9"/>
<name>A0A3B0W5J9_9ZZZZ</name>
<dbReference type="EMBL" id="UOFB01000145">
    <property type="protein sequence ID" value="VAW46512.1"/>
    <property type="molecule type" value="Genomic_DNA"/>
</dbReference>
<dbReference type="PANTHER" id="PTHR35810:SF1">
    <property type="entry name" value="CYTOPLASMIC PROTEIN"/>
    <property type="match status" value="1"/>
</dbReference>
<accession>A0A3B0W5J9</accession>
<keyword evidence="1" id="KW-0238">DNA-binding</keyword>
<dbReference type="GO" id="GO:0003677">
    <property type="term" value="F:DNA binding"/>
    <property type="evidence" value="ECO:0007669"/>
    <property type="project" value="UniProtKB-KW"/>
</dbReference>